<dbReference type="InterPro" id="IPR002553">
    <property type="entry name" value="Clathrin/coatomer_adapt-like_N"/>
</dbReference>
<dbReference type="InterPro" id="IPR009028">
    <property type="entry name" value="Coatomer/calthrin_app_sub_C"/>
</dbReference>
<evidence type="ECO:0000256" key="14">
    <source>
        <dbReference type="SAM" id="MobiDB-lite"/>
    </source>
</evidence>
<dbReference type="GO" id="GO:0016192">
    <property type="term" value="P:vesicle-mediated transport"/>
    <property type="evidence" value="ECO:0007669"/>
    <property type="project" value="UniProtKB-KW"/>
</dbReference>
<accession>A0A1D6HV44</accession>
<dbReference type="PANTHER" id="PTHR10261:SF0">
    <property type="entry name" value="COATOMER SUBUNIT GAMMA-2"/>
    <property type="match status" value="1"/>
</dbReference>
<dbReference type="GO" id="GO:0006886">
    <property type="term" value="P:intracellular protein transport"/>
    <property type="evidence" value="ECO:0007669"/>
    <property type="project" value="InterPro"/>
</dbReference>
<feature type="region of interest" description="Disordered" evidence="14">
    <location>
        <begin position="591"/>
        <end position="614"/>
    </location>
</feature>
<dbReference type="SMR" id="A0A1D6HV44"/>
<evidence type="ECO:0000259" key="17">
    <source>
        <dbReference type="Pfam" id="PF16381"/>
    </source>
</evidence>
<dbReference type="FunFam" id="1.25.10.10:FF:000078">
    <property type="entry name" value="Coatomer subunit gamma"/>
    <property type="match status" value="1"/>
</dbReference>
<evidence type="ECO:0000256" key="9">
    <source>
        <dbReference type="ARBA" id="ARBA00023034"/>
    </source>
</evidence>
<proteinExistence type="inferred from homology"/>
<dbReference type="FunFam" id="1.25.10.10:FF:000071">
    <property type="entry name" value="Coatomer subunit gamma"/>
    <property type="match status" value="1"/>
</dbReference>
<dbReference type="IntAct" id="A0A1D6HV44">
    <property type="interactions" value="11"/>
</dbReference>
<dbReference type="AlphaFoldDB" id="A0A1D6HV44"/>
<evidence type="ECO:0000313" key="18">
    <source>
        <dbReference type="EMBL" id="ONM52166.1"/>
    </source>
</evidence>
<dbReference type="SUPFAM" id="SSF49348">
    <property type="entry name" value="Clathrin adaptor appendage domain"/>
    <property type="match status" value="1"/>
</dbReference>
<evidence type="ECO:0000256" key="7">
    <source>
        <dbReference type="ARBA" id="ARBA00022892"/>
    </source>
</evidence>
<keyword evidence="8 13" id="KW-0653">Protein transport</keyword>
<dbReference type="SUPFAM" id="SSF48371">
    <property type="entry name" value="ARM repeat"/>
    <property type="match status" value="1"/>
</dbReference>
<evidence type="ECO:0000256" key="12">
    <source>
        <dbReference type="ARBA" id="ARBA00025536"/>
    </source>
</evidence>
<dbReference type="InterPro" id="IPR037067">
    <property type="entry name" value="Coatomer_gsu_app_sf"/>
</dbReference>
<dbReference type="InterPro" id="IPR013041">
    <property type="entry name" value="Clathrin_app_Ig-like_sf"/>
</dbReference>
<dbReference type="InterPro" id="IPR032154">
    <property type="entry name" value="Coatomer_g_Cpla"/>
</dbReference>
<dbReference type="InterPro" id="IPR017106">
    <property type="entry name" value="Coatomer_gsu"/>
</dbReference>
<evidence type="ECO:0000259" key="16">
    <source>
        <dbReference type="Pfam" id="PF08752"/>
    </source>
</evidence>
<dbReference type="Pfam" id="PF01602">
    <property type="entry name" value="Adaptin_N"/>
    <property type="match status" value="1"/>
</dbReference>
<dbReference type="InterPro" id="IPR016024">
    <property type="entry name" value="ARM-type_fold"/>
</dbReference>
<dbReference type="InterPro" id="IPR012295">
    <property type="entry name" value="TBP_dom_sf"/>
</dbReference>
<dbReference type="STRING" id="4577.A0A1D6HV44"/>
<comment type="similarity">
    <text evidence="2 13">Belongs to the COPG family.</text>
</comment>
<dbReference type="InterPro" id="IPR011989">
    <property type="entry name" value="ARM-like"/>
</dbReference>
<dbReference type="PANTHER" id="PTHR10261">
    <property type="entry name" value="COATOMER SUBUNIT GAMMA"/>
    <property type="match status" value="1"/>
</dbReference>
<keyword evidence="5 13" id="KW-0963">Cytoplasm</keyword>
<dbReference type="Gene3D" id="1.25.10.10">
    <property type="entry name" value="Leucine-rich Repeat Variant"/>
    <property type="match status" value="2"/>
</dbReference>
<dbReference type="PIRSF" id="PIRSF037093">
    <property type="entry name" value="Coatomer_gamma_subunit"/>
    <property type="match status" value="1"/>
</dbReference>
<evidence type="ECO:0000256" key="4">
    <source>
        <dbReference type="ARBA" id="ARBA00022448"/>
    </source>
</evidence>
<keyword evidence="4 13" id="KW-0813">Transport</keyword>
<comment type="function">
    <text evidence="12 13">The coatomer is a cytosolic protein complex that binds to dilysine motifs and reversibly associates with Golgi non-clathrin-coated vesicles, which further mediate biosynthetic protein transport from the ER, via the Golgi up to the trans Golgi network. Coatomer complex is required for budding from Golgi membranes, and is essential for the retrograde Golgi-to-ER transport of dilysine-tagged proteins.</text>
</comment>
<reference evidence="18" key="1">
    <citation type="submission" date="2015-12" db="EMBL/GenBank/DDBJ databases">
        <title>Update maize B73 reference genome by single molecule sequencing technologies.</title>
        <authorList>
            <consortium name="Maize Genome Sequencing Project"/>
            <person name="Ware D."/>
        </authorList>
    </citation>
    <scope>NUCLEOTIDE SEQUENCE [LARGE SCALE GENOMIC DNA]</scope>
    <source>
        <tissue evidence="18">Seedling</tissue>
    </source>
</reference>
<gene>
    <name evidence="18" type="ORF">ZEAMMB73_Zm00001d019106</name>
</gene>
<dbReference type="Pfam" id="PF08752">
    <property type="entry name" value="COP-gamma_platf"/>
    <property type="match status" value="1"/>
</dbReference>
<dbReference type="FunCoup" id="A0A1D6HV44">
    <property type="interactions" value="4563"/>
</dbReference>
<dbReference type="GO" id="GO:0005198">
    <property type="term" value="F:structural molecule activity"/>
    <property type="evidence" value="ECO:0007669"/>
    <property type="project" value="InterPro"/>
</dbReference>
<evidence type="ECO:0000256" key="6">
    <source>
        <dbReference type="ARBA" id="ARBA00022737"/>
    </source>
</evidence>
<evidence type="ECO:0000256" key="13">
    <source>
        <dbReference type="PIRNR" id="PIRNR037093"/>
    </source>
</evidence>
<feature type="domain" description="Coatomer subunit gamma C-terminal" evidence="17">
    <location>
        <begin position="788"/>
        <end position="902"/>
    </location>
</feature>
<dbReference type="InterPro" id="IPR013040">
    <property type="entry name" value="Coatomer_gsu_app_Ig-like_dom"/>
</dbReference>
<dbReference type="SUPFAM" id="SSF55711">
    <property type="entry name" value="Subdomain of clathrin and coatomer appendage domain"/>
    <property type="match status" value="1"/>
</dbReference>
<comment type="subcellular location">
    <subcellularLocation>
        <location evidence="13">Cytoplasm</location>
    </subcellularLocation>
    <subcellularLocation>
        <location evidence="1 13">Golgi apparatus membrane</location>
        <topology evidence="1 13">Peripheral membrane protein</topology>
        <orientation evidence="1 13">Cytoplasmic side</orientation>
    </subcellularLocation>
    <subcellularLocation>
        <location evidence="13">Cytoplasmic vesicle</location>
        <location evidence="13">COPI-coated vesicle membrane</location>
        <topology evidence="13">Peripheral membrane protein</topology>
        <orientation evidence="13">Cytoplasmic side</orientation>
    </subcellularLocation>
</comment>
<dbReference type="Gene3D" id="2.60.40.1480">
    <property type="entry name" value="Coatomer, gamma subunit, appendage domain"/>
    <property type="match status" value="2"/>
</dbReference>
<keyword evidence="10 13" id="KW-0472">Membrane</keyword>
<dbReference type="FunFam" id="3.30.310.10:FF:000011">
    <property type="entry name" value="Coatomer subunit gamma"/>
    <property type="match status" value="1"/>
</dbReference>
<keyword evidence="9 13" id="KW-0333">Golgi apparatus</keyword>
<feature type="domain" description="Clathrin/coatomer adaptor adaptin-like N-terminal" evidence="15">
    <location>
        <begin position="28"/>
        <end position="540"/>
    </location>
</feature>
<evidence type="ECO:0000256" key="8">
    <source>
        <dbReference type="ARBA" id="ARBA00022927"/>
    </source>
</evidence>
<dbReference type="GO" id="GO:0030126">
    <property type="term" value="C:COPI vesicle coat"/>
    <property type="evidence" value="ECO:0007669"/>
    <property type="project" value="InterPro"/>
</dbReference>
<dbReference type="Gene3D" id="3.30.310.10">
    <property type="entry name" value="TATA-Binding Protein"/>
    <property type="match status" value="1"/>
</dbReference>
<evidence type="ECO:0000256" key="2">
    <source>
        <dbReference type="ARBA" id="ARBA00010720"/>
    </source>
</evidence>
<evidence type="ECO:0000256" key="5">
    <source>
        <dbReference type="ARBA" id="ARBA00022490"/>
    </source>
</evidence>
<keyword evidence="6" id="KW-0677">Repeat</keyword>
<comment type="subunit">
    <text evidence="3">Oligomeric complex that consists of at least the alpha, beta, beta', gamma, delta, epsilon and zeta subunits.</text>
</comment>
<dbReference type="EMBL" id="CM007650">
    <property type="protein sequence ID" value="ONM52166.1"/>
    <property type="molecule type" value="Genomic_DNA"/>
</dbReference>
<organism evidence="18">
    <name type="scientific">Zea mays</name>
    <name type="common">Maize</name>
    <dbReference type="NCBI Taxonomy" id="4577"/>
    <lineage>
        <taxon>Eukaryota</taxon>
        <taxon>Viridiplantae</taxon>
        <taxon>Streptophyta</taxon>
        <taxon>Embryophyta</taxon>
        <taxon>Tracheophyta</taxon>
        <taxon>Spermatophyta</taxon>
        <taxon>Magnoliopsida</taxon>
        <taxon>Liliopsida</taxon>
        <taxon>Poales</taxon>
        <taxon>Poaceae</taxon>
        <taxon>PACMAD clade</taxon>
        <taxon>Panicoideae</taxon>
        <taxon>Andropogonodae</taxon>
        <taxon>Andropogoneae</taxon>
        <taxon>Tripsacinae</taxon>
        <taxon>Zea</taxon>
    </lineage>
</organism>
<feature type="compositionally biased region" description="Basic and acidic residues" evidence="14">
    <location>
        <begin position="591"/>
        <end position="601"/>
    </location>
</feature>
<evidence type="ECO:0000256" key="10">
    <source>
        <dbReference type="ARBA" id="ARBA00023136"/>
    </source>
</evidence>
<sequence>MAQPLVVKKDDDLDEEEYYSPFLGIEKGAVLQEARVFHDPQLDARRCCQVITKLLYLLNQGDTFTKVEATEVFFATTKLFQSKDAGLRRMVYLMIKELSPSADEVIIVTSSLMKDMNSKTDMYRANAIRVLCRIIDSTLLTQIERYLKQAIVDKNPVVASAALVSGIYLLQTSPEVVKRWSNEVQEAVQSRAALVQFHALALLHQIRQNDRLAVSKLVTSLTRGSVRSPLAQCLLIRYTSQVIRESGVYQGGDRPFFDFLESCLRNKAEMVILEAARAITELNGVTSRELTPAITVLQLFLSSSKPVLRFAAVRTLNKVASTHPLAVTNCNIDMESLISDQNRSVATLAITTLLKTGNESSVDRLMKQMTNFMSDIADEFKIVVVEAIRSLCLKFPLKYRSLMNFLSNILREEGGFEYKKAIVDSIIILIRDIPDAKESGLFHLCEFIEDCEFTYLSTQILHFLGNEGPKTSDPSKYIRYIYNRVILENATVRASAVSTLAKFGALVDSLKPRIFVLLRRCLFDGDDEVRDRATLYLKLLGGEATVGETEKDVNEFLFGSLDVPLVNLETSLRNYEPSDVPFDISSVSKETKSQPLAEKKSTGKKSAGPASAVSGSVSTVDASYEKLLSSIPEFADFGKLFKSSAPVELTEAETEYSVNVVKHIFDRHVVLQYNCTNTIPEQLLEQVIVLVDASEADEFLEVASKPLESLPYDSPGQTFVAFENPEGVIATGKFSNILKFFVKEVCVLLAAPHLISFYVHFVDPSTGEAEDDGVEDEYQLEDLEIVSADYMLKVGVSNFRNAWENMDPETERVDEYGLGVRESLAEAVSAVISILGMQPCEGTDVVPSNSRSHTCLLSGVFIGNVKVLVRLSFGISAPKEVAMKLAVRSDDPEISDRIHEIVANG</sequence>
<keyword evidence="7 13" id="KW-0931">ER-Golgi transport</keyword>
<keyword evidence="11 13" id="KW-0968">Cytoplasmic vesicle</keyword>
<name>A0A1D6HV44_MAIZE</name>
<evidence type="ECO:0000256" key="1">
    <source>
        <dbReference type="ARBA" id="ARBA00004255"/>
    </source>
</evidence>
<dbReference type="ExpressionAtlas" id="A0A1D6HV44">
    <property type="expression patterns" value="baseline and differential"/>
</dbReference>
<evidence type="ECO:0000256" key="3">
    <source>
        <dbReference type="ARBA" id="ARBA00011775"/>
    </source>
</evidence>
<protein>
    <recommendedName>
        <fullName evidence="13">Coatomer subunit gamma</fullName>
    </recommendedName>
</protein>
<dbReference type="GO" id="GO:0000139">
    <property type="term" value="C:Golgi membrane"/>
    <property type="evidence" value="ECO:0007669"/>
    <property type="project" value="UniProtKB-SubCell"/>
</dbReference>
<dbReference type="FunFam" id="2.60.40.1480:FF:000002">
    <property type="entry name" value="Coatomer subunit gamma"/>
    <property type="match status" value="1"/>
</dbReference>
<evidence type="ECO:0000256" key="11">
    <source>
        <dbReference type="ARBA" id="ARBA00023329"/>
    </source>
</evidence>
<dbReference type="Pfam" id="PF16381">
    <property type="entry name" value="Coatomer_g_Cpla"/>
    <property type="match status" value="1"/>
</dbReference>
<evidence type="ECO:0000259" key="15">
    <source>
        <dbReference type="Pfam" id="PF01602"/>
    </source>
</evidence>
<dbReference type="InParanoid" id="A0A1D6HV44"/>
<feature type="domain" description="Coatomer gamma subunit appendage Ig-like subdomain" evidence="16">
    <location>
        <begin position="623"/>
        <end position="745"/>
    </location>
</feature>